<evidence type="ECO:0000256" key="3">
    <source>
        <dbReference type="ARBA" id="ARBA00022692"/>
    </source>
</evidence>
<organism evidence="8 9">
    <name type="scientific">Microbacterium azadirachtae</name>
    <dbReference type="NCBI Taxonomy" id="582680"/>
    <lineage>
        <taxon>Bacteria</taxon>
        <taxon>Bacillati</taxon>
        <taxon>Actinomycetota</taxon>
        <taxon>Actinomycetes</taxon>
        <taxon>Micrococcales</taxon>
        <taxon>Microbacteriaceae</taxon>
        <taxon>Microbacterium</taxon>
    </lineage>
</organism>
<dbReference type="Pfam" id="PF00230">
    <property type="entry name" value="MIP"/>
    <property type="match status" value="1"/>
</dbReference>
<proteinExistence type="inferred from homology"/>
<evidence type="ECO:0000313" key="9">
    <source>
        <dbReference type="Proteomes" id="UP000033448"/>
    </source>
</evidence>
<protein>
    <submittedName>
        <fullName evidence="8">Putative glycerol uptake facilitator protein</fullName>
    </submittedName>
</protein>
<dbReference type="GO" id="GO:0016020">
    <property type="term" value="C:membrane"/>
    <property type="evidence" value="ECO:0007669"/>
    <property type="project" value="UniProtKB-SubCell"/>
</dbReference>
<keyword evidence="9" id="KW-1185">Reference proteome</keyword>
<keyword evidence="2 6" id="KW-0813">Transport</keyword>
<evidence type="ECO:0000256" key="5">
    <source>
        <dbReference type="ARBA" id="ARBA00023136"/>
    </source>
</evidence>
<dbReference type="AlphaFoldDB" id="A0A0F0KQS0"/>
<evidence type="ECO:0000256" key="7">
    <source>
        <dbReference type="SAM" id="Phobius"/>
    </source>
</evidence>
<dbReference type="InterPro" id="IPR022357">
    <property type="entry name" value="MIP_CS"/>
</dbReference>
<keyword evidence="4 7" id="KW-1133">Transmembrane helix</keyword>
<evidence type="ECO:0000313" key="8">
    <source>
        <dbReference type="EMBL" id="KJL23252.1"/>
    </source>
</evidence>
<comment type="subcellular location">
    <subcellularLocation>
        <location evidence="1">Membrane</location>
        <topology evidence="1">Multi-pass membrane protein</topology>
    </subcellularLocation>
</comment>
<sequence length="254" mass="26004">MLRRSQLIDRNPVFWLGNPGCAGRRAGTSALTLDLTEKAFEMTGIAGKALTEAISTFLFVFSIIGAVNSGSPLTPLAIGLALGVLVYAAGHISGAHLNPAVSFGVLLRGGIGVVDFVAYIVAQFIGGALAALVSFVVWPHAEKATKISVGPAFLVEALFTLVLVWVVLNVATSKDNDNNSFYGLAIGGTVFVGATAVGGISGGGFNPAVALGLSISGQFDWANLWLYIVAPLVGAAVAALLFRVLSSNDAKASA</sequence>
<reference evidence="8 9" key="1">
    <citation type="submission" date="2015-02" db="EMBL/GenBank/DDBJ databases">
        <title>Draft genome sequences of ten Microbacterium spp. with emphasis on heavy metal contaminated environments.</title>
        <authorList>
            <person name="Corretto E."/>
        </authorList>
    </citation>
    <scope>NUCLEOTIDE SEQUENCE [LARGE SCALE GENOMIC DNA]</scope>
    <source>
        <strain evidence="8 9">DSM 23848</strain>
    </source>
</reference>
<feature type="transmembrane region" description="Helical" evidence="7">
    <location>
        <begin position="180"/>
        <end position="204"/>
    </location>
</feature>
<keyword evidence="5 7" id="KW-0472">Membrane</keyword>
<dbReference type="EMBL" id="JYIT01000077">
    <property type="protein sequence ID" value="KJL23252.1"/>
    <property type="molecule type" value="Genomic_DNA"/>
</dbReference>
<evidence type="ECO:0000256" key="4">
    <source>
        <dbReference type="ARBA" id="ARBA00022989"/>
    </source>
</evidence>
<comment type="similarity">
    <text evidence="6">Belongs to the MIP/aquaporin (TC 1.A.8) family.</text>
</comment>
<dbReference type="GO" id="GO:0015267">
    <property type="term" value="F:channel activity"/>
    <property type="evidence" value="ECO:0007669"/>
    <property type="project" value="InterPro"/>
</dbReference>
<feature type="transmembrane region" description="Helical" evidence="7">
    <location>
        <begin position="49"/>
        <end position="67"/>
    </location>
</feature>
<feature type="transmembrane region" description="Helical" evidence="7">
    <location>
        <begin position="224"/>
        <end position="245"/>
    </location>
</feature>
<dbReference type="PANTHER" id="PTHR45724:SF13">
    <property type="entry name" value="AQUAPORIN NIP1-1-RELATED"/>
    <property type="match status" value="1"/>
</dbReference>
<dbReference type="PROSITE" id="PS00221">
    <property type="entry name" value="MIP"/>
    <property type="match status" value="1"/>
</dbReference>
<dbReference type="SUPFAM" id="SSF81338">
    <property type="entry name" value="Aquaporin-like"/>
    <property type="match status" value="1"/>
</dbReference>
<dbReference type="InterPro" id="IPR023271">
    <property type="entry name" value="Aquaporin-like"/>
</dbReference>
<gene>
    <name evidence="8" type="primary">glpF_1</name>
    <name evidence="8" type="ORF">RL72_02038</name>
</gene>
<comment type="caution">
    <text evidence="8">The sequence shown here is derived from an EMBL/GenBank/DDBJ whole genome shotgun (WGS) entry which is preliminary data.</text>
</comment>
<accession>A0A0F0KQS0</accession>
<feature type="transmembrane region" description="Helical" evidence="7">
    <location>
        <begin position="73"/>
        <end position="95"/>
    </location>
</feature>
<dbReference type="InterPro" id="IPR000425">
    <property type="entry name" value="MIP"/>
</dbReference>
<feature type="transmembrane region" description="Helical" evidence="7">
    <location>
        <begin position="150"/>
        <end position="168"/>
    </location>
</feature>
<name>A0A0F0KQS0_9MICO</name>
<evidence type="ECO:0000256" key="2">
    <source>
        <dbReference type="ARBA" id="ARBA00022448"/>
    </source>
</evidence>
<dbReference type="Gene3D" id="1.20.1080.10">
    <property type="entry name" value="Glycerol uptake facilitator protein"/>
    <property type="match status" value="1"/>
</dbReference>
<feature type="transmembrane region" description="Helical" evidence="7">
    <location>
        <begin position="116"/>
        <end position="138"/>
    </location>
</feature>
<dbReference type="PATRIC" id="fig|582680.7.peg.2086"/>
<dbReference type="PANTHER" id="PTHR45724">
    <property type="entry name" value="AQUAPORIN NIP2-1"/>
    <property type="match status" value="1"/>
</dbReference>
<dbReference type="Proteomes" id="UP000033448">
    <property type="component" value="Unassembled WGS sequence"/>
</dbReference>
<dbReference type="PRINTS" id="PR00783">
    <property type="entry name" value="MINTRINSICP"/>
</dbReference>
<dbReference type="InterPro" id="IPR034294">
    <property type="entry name" value="Aquaporin_transptr"/>
</dbReference>
<evidence type="ECO:0000256" key="6">
    <source>
        <dbReference type="RuleBase" id="RU000477"/>
    </source>
</evidence>
<keyword evidence="3 6" id="KW-0812">Transmembrane</keyword>
<evidence type="ECO:0000256" key="1">
    <source>
        <dbReference type="ARBA" id="ARBA00004141"/>
    </source>
</evidence>